<dbReference type="PANTHER" id="PTHR45846">
    <property type="entry name" value="TRNA-DIHYDROURIDINE(47) SYNTHASE [NAD(P)(+)]-LIKE"/>
    <property type="match status" value="1"/>
</dbReference>
<dbReference type="Gene3D" id="3.20.20.70">
    <property type="entry name" value="Aldolase class I"/>
    <property type="match status" value="1"/>
</dbReference>
<evidence type="ECO:0000256" key="15">
    <source>
        <dbReference type="ARBA" id="ARBA00048342"/>
    </source>
</evidence>
<dbReference type="GO" id="GO:0102265">
    <property type="term" value="F:tRNA-dihydrouridine47 synthase activity"/>
    <property type="evidence" value="ECO:0007669"/>
    <property type="project" value="UniProtKB-EC"/>
</dbReference>
<evidence type="ECO:0000256" key="16">
    <source>
        <dbReference type="ARBA" id="ARBA00049447"/>
    </source>
</evidence>
<evidence type="ECO:0000256" key="20">
    <source>
        <dbReference type="SAM" id="MobiDB-lite"/>
    </source>
</evidence>
<organism evidence="22 23">
    <name type="scientific">Chytriomyces confervae</name>
    <dbReference type="NCBI Taxonomy" id="246404"/>
    <lineage>
        <taxon>Eukaryota</taxon>
        <taxon>Fungi</taxon>
        <taxon>Fungi incertae sedis</taxon>
        <taxon>Chytridiomycota</taxon>
        <taxon>Chytridiomycota incertae sedis</taxon>
        <taxon>Chytridiomycetes</taxon>
        <taxon>Chytridiales</taxon>
        <taxon>Chytriomycetaceae</taxon>
        <taxon>Chytriomyces</taxon>
    </lineage>
</organism>
<dbReference type="InterPro" id="IPR000571">
    <property type="entry name" value="Znf_CCCH"/>
</dbReference>
<feature type="compositionally biased region" description="Basic residues" evidence="20">
    <location>
        <begin position="89"/>
        <end position="98"/>
    </location>
</feature>
<evidence type="ECO:0000256" key="9">
    <source>
        <dbReference type="ARBA" id="ARBA00022771"/>
    </source>
</evidence>
<evidence type="ECO:0000256" key="7">
    <source>
        <dbReference type="ARBA" id="ARBA00022694"/>
    </source>
</evidence>
<evidence type="ECO:0000256" key="19">
    <source>
        <dbReference type="RuleBase" id="RU291113"/>
    </source>
</evidence>
<evidence type="ECO:0000256" key="2">
    <source>
        <dbReference type="ARBA" id="ARBA00012376"/>
    </source>
</evidence>
<evidence type="ECO:0000256" key="10">
    <source>
        <dbReference type="ARBA" id="ARBA00022833"/>
    </source>
</evidence>
<evidence type="ECO:0000256" key="13">
    <source>
        <dbReference type="ARBA" id="ARBA00023027"/>
    </source>
</evidence>
<dbReference type="GO" id="GO:0006397">
    <property type="term" value="P:mRNA processing"/>
    <property type="evidence" value="ECO:0007669"/>
    <property type="project" value="UniProtKB-KW"/>
</dbReference>
<dbReference type="PROSITE" id="PS50103">
    <property type="entry name" value="ZF_C3H1"/>
    <property type="match status" value="2"/>
</dbReference>
<dbReference type="PANTHER" id="PTHR45846:SF1">
    <property type="entry name" value="TRNA-DIHYDROURIDINE(47) SYNTHASE [NAD(P)(+)]-LIKE"/>
    <property type="match status" value="1"/>
</dbReference>
<protein>
    <recommendedName>
        <fullName evidence="3 19">tRNA-dihydrouridine(47) synthase [NAD(P)(+)]</fullName>
        <ecNumber evidence="2 19">1.3.1.89</ecNumber>
    </recommendedName>
    <alternativeName>
        <fullName evidence="19">tRNA-dihydrouridine synthase 3</fullName>
    </alternativeName>
</protein>
<dbReference type="GO" id="GO:0003723">
    <property type="term" value="F:RNA binding"/>
    <property type="evidence" value="ECO:0007669"/>
    <property type="project" value="TreeGrafter"/>
</dbReference>
<keyword evidence="11 19" id="KW-0521">NADP</keyword>
<gene>
    <name evidence="22" type="ORF">CcCBS67573_g01370</name>
</gene>
<evidence type="ECO:0000256" key="17">
    <source>
        <dbReference type="ARBA" id="ARBA00049513"/>
    </source>
</evidence>
<keyword evidence="8 18" id="KW-0479">Metal-binding</keyword>
<evidence type="ECO:0000256" key="4">
    <source>
        <dbReference type="ARBA" id="ARBA00022630"/>
    </source>
</evidence>
<evidence type="ECO:0000256" key="1">
    <source>
        <dbReference type="ARBA" id="ARBA00001917"/>
    </source>
</evidence>
<feature type="zinc finger region" description="C3H1-type" evidence="18">
    <location>
        <begin position="152"/>
        <end position="177"/>
    </location>
</feature>
<dbReference type="Gene3D" id="4.10.1000.10">
    <property type="entry name" value="Zinc finger, CCCH-type"/>
    <property type="match status" value="1"/>
</dbReference>
<feature type="domain" description="C3H1-type" evidence="21">
    <location>
        <begin position="152"/>
        <end position="177"/>
    </location>
</feature>
<evidence type="ECO:0000256" key="5">
    <source>
        <dbReference type="ARBA" id="ARBA00022643"/>
    </source>
</evidence>
<dbReference type="PROSITE" id="PS01136">
    <property type="entry name" value="UPF0034"/>
    <property type="match status" value="1"/>
</dbReference>
<keyword evidence="12 19" id="KW-0560">Oxidoreductase</keyword>
<keyword evidence="6" id="KW-0507">mRNA processing</keyword>
<evidence type="ECO:0000256" key="11">
    <source>
        <dbReference type="ARBA" id="ARBA00022857"/>
    </source>
</evidence>
<feature type="zinc finger region" description="C3H1-type" evidence="18">
    <location>
        <begin position="111"/>
        <end position="139"/>
    </location>
</feature>
<dbReference type="SUPFAM" id="SSF51395">
    <property type="entry name" value="FMN-linked oxidoreductases"/>
    <property type="match status" value="1"/>
</dbReference>
<comment type="function">
    <text evidence="19">Catalyzes the synthesis of dihydrouridine, a modified base found in the D-loop of most tRNAs. Specifically modifies U47 in cytoplasmic tRNAs.</text>
</comment>
<dbReference type="GO" id="GO:0106414">
    <property type="term" value="F:mRNA dihydrouridine synthase activity"/>
    <property type="evidence" value="ECO:0007669"/>
    <property type="project" value="RHEA"/>
</dbReference>
<dbReference type="SUPFAM" id="SSF90229">
    <property type="entry name" value="CCCH zinc finger"/>
    <property type="match status" value="1"/>
</dbReference>
<evidence type="ECO:0000256" key="18">
    <source>
        <dbReference type="PROSITE-ProRule" id="PRU00723"/>
    </source>
</evidence>
<comment type="catalytic activity">
    <reaction evidence="17">
        <text>5,6-dihydrouridine(47) in tRNA + NADP(+) = uridine(47) in tRNA + NADPH + H(+)</text>
        <dbReference type="Rhea" id="RHEA:53360"/>
        <dbReference type="Rhea" id="RHEA-COMP:13539"/>
        <dbReference type="Rhea" id="RHEA-COMP:13540"/>
        <dbReference type="ChEBI" id="CHEBI:15378"/>
        <dbReference type="ChEBI" id="CHEBI:57783"/>
        <dbReference type="ChEBI" id="CHEBI:58349"/>
        <dbReference type="ChEBI" id="CHEBI:65315"/>
        <dbReference type="ChEBI" id="CHEBI:74443"/>
        <dbReference type="EC" id="1.3.1.89"/>
    </reaction>
    <physiologicalReaction direction="right-to-left" evidence="17">
        <dbReference type="Rhea" id="RHEA:53362"/>
    </physiologicalReaction>
</comment>
<keyword evidence="23" id="KW-1185">Reference proteome</keyword>
<keyword evidence="7 19" id="KW-0819">tRNA processing</keyword>
<dbReference type="InterPro" id="IPR013785">
    <property type="entry name" value="Aldolase_TIM"/>
</dbReference>
<keyword evidence="10 18" id="KW-0862">Zinc</keyword>
<feature type="compositionally biased region" description="Basic and acidic residues" evidence="20">
    <location>
        <begin position="40"/>
        <end position="55"/>
    </location>
</feature>
<evidence type="ECO:0000256" key="6">
    <source>
        <dbReference type="ARBA" id="ARBA00022664"/>
    </source>
</evidence>
<comment type="catalytic activity">
    <reaction evidence="14">
        <text>5,6-dihydrouridine(47) in tRNA + NAD(+) = uridine(47) in tRNA + NADH + H(+)</text>
        <dbReference type="Rhea" id="RHEA:53364"/>
        <dbReference type="Rhea" id="RHEA-COMP:13539"/>
        <dbReference type="Rhea" id="RHEA-COMP:13540"/>
        <dbReference type="ChEBI" id="CHEBI:15378"/>
        <dbReference type="ChEBI" id="CHEBI:57540"/>
        <dbReference type="ChEBI" id="CHEBI:57945"/>
        <dbReference type="ChEBI" id="CHEBI:65315"/>
        <dbReference type="ChEBI" id="CHEBI:74443"/>
        <dbReference type="EC" id="1.3.1.89"/>
    </reaction>
    <physiologicalReaction direction="right-to-left" evidence="14">
        <dbReference type="Rhea" id="RHEA:53366"/>
    </physiologicalReaction>
</comment>
<keyword evidence="13 19" id="KW-0520">NAD</keyword>
<evidence type="ECO:0000256" key="14">
    <source>
        <dbReference type="ARBA" id="ARBA00048266"/>
    </source>
</evidence>
<reference evidence="22 23" key="1">
    <citation type="journal article" date="2019" name="Sci. Rep.">
        <title>Comparative genomics of chytrid fungi reveal insights into the obligate biotrophic and pathogenic lifestyle of Synchytrium endobioticum.</title>
        <authorList>
            <person name="van de Vossenberg B.T.L.H."/>
            <person name="Warris S."/>
            <person name="Nguyen H.D.T."/>
            <person name="van Gent-Pelzer M.P.E."/>
            <person name="Joly D.L."/>
            <person name="van de Geest H.C."/>
            <person name="Bonants P.J.M."/>
            <person name="Smith D.S."/>
            <person name="Levesque C.A."/>
            <person name="van der Lee T.A.J."/>
        </authorList>
    </citation>
    <scope>NUCLEOTIDE SEQUENCE [LARGE SCALE GENOMIC DNA]</scope>
    <source>
        <strain evidence="22 23">CBS 675.73</strain>
    </source>
</reference>
<feature type="region of interest" description="Disordered" evidence="20">
    <location>
        <begin position="39"/>
        <end position="111"/>
    </location>
</feature>
<name>A0A507FMA6_9FUNG</name>
<keyword evidence="5 19" id="KW-0288">FMN</keyword>
<proteinExistence type="inferred from homology"/>
<evidence type="ECO:0000256" key="3">
    <source>
        <dbReference type="ARBA" id="ARBA00022143"/>
    </source>
</evidence>
<sequence length="703" mass="79372">MDRNSAVAPIKPQFIWDGPVDSVPYRTHHQTDPLFLAAKATEEAELSRGTKRQLETDTATEAEAVQKDFVQIDKQADPLPPPTEDKPKKRDNKQKKGKGGQNKQRNNQTPDDEIKFCSQVAMNGVCNFGPTCKFSHDTAAYLASKGDDLPGVCPLFREFGRCRFGIRCRFAFSHSRLNEETGVREFNVENTELVSTVGTSKDELNRITKVHLDAFKRERKDAGIPESIADSNKWVASFRDYNKFKDSLMKRSIKEMKEKRGETAGEVDHENEANYDSQFQIAMNLLKETEPATVDEYETRTRQFIEDDAKFAASCRDDDRAGFEWKGTYLAPLTTVGNLPFRRLAKTFGVDITCAEMAMANNIEGGAPHEWALTRRHPSETKFGIQLAIGTSNLASGTGYALNKLLFDNASIRHPTLKPFDFVDINCGCPIDMIYKMGSGSALMARRSRLHEIIAVLKRTMPVPVTVKLRTGIMDSTNLAHKLIPLVKEWGASAVTVHGRSRQQRYTKFADWEYVNECSKIARASGIPMFGNGDVLSFEDYYSHMPNAVANEDGSVDGIMVGRGALIKPWIFQEIEERKVWDISGQERFDLFKKFADYGMEHWGTDTKGVNLTRTYLLEWMSFTYRYVPVGLLETLPSKFNERPPPFVGRDYYETLLASPKVSDWIYVTEKILGKTPAGFHFTPKHKSNSYEPDSGIEESVHG</sequence>
<dbReference type="InterPro" id="IPR018517">
    <property type="entry name" value="tRNA_hU_synthase_CS"/>
</dbReference>
<comment type="similarity">
    <text evidence="19">Belongs to the dus family. Dus3 subfamily.</text>
</comment>
<evidence type="ECO:0000256" key="8">
    <source>
        <dbReference type="ARBA" id="ARBA00022723"/>
    </source>
</evidence>
<dbReference type="Pfam" id="PF25585">
    <property type="entry name" value="zf-CCCH_DUS3L"/>
    <property type="match status" value="1"/>
</dbReference>
<dbReference type="EMBL" id="QEAP01000022">
    <property type="protein sequence ID" value="TPX77392.1"/>
    <property type="molecule type" value="Genomic_DNA"/>
</dbReference>
<comment type="catalytic activity">
    <reaction evidence="16">
        <text>a 5,6-dihydrouridine in mRNA + NADP(+) = a uridine in mRNA + NADPH + H(+)</text>
        <dbReference type="Rhea" id="RHEA:69855"/>
        <dbReference type="Rhea" id="RHEA-COMP:14658"/>
        <dbReference type="Rhea" id="RHEA-COMP:17789"/>
        <dbReference type="ChEBI" id="CHEBI:15378"/>
        <dbReference type="ChEBI" id="CHEBI:57783"/>
        <dbReference type="ChEBI" id="CHEBI:58349"/>
        <dbReference type="ChEBI" id="CHEBI:65315"/>
        <dbReference type="ChEBI" id="CHEBI:74443"/>
    </reaction>
    <physiologicalReaction direction="right-to-left" evidence="16">
        <dbReference type="Rhea" id="RHEA:69857"/>
    </physiologicalReaction>
</comment>
<feature type="domain" description="C3H1-type" evidence="21">
    <location>
        <begin position="111"/>
        <end position="139"/>
    </location>
</feature>
<evidence type="ECO:0000313" key="23">
    <source>
        <dbReference type="Proteomes" id="UP000320333"/>
    </source>
</evidence>
<dbReference type="OrthoDB" id="259935at2759"/>
<comment type="caution">
    <text evidence="22">The sequence shown here is derived from an EMBL/GenBank/DDBJ whole genome shotgun (WGS) entry which is preliminary data.</text>
</comment>
<dbReference type="CDD" id="cd02801">
    <property type="entry name" value="DUS_like_FMN"/>
    <property type="match status" value="1"/>
</dbReference>
<dbReference type="GO" id="GO:0008270">
    <property type="term" value="F:zinc ion binding"/>
    <property type="evidence" value="ECO:0007669"/>
    <property type="project" value="UniProtKB-KW"/>
</dbReference>
<dbReference type="InterPro" id="IPR036855">
    <property type="entry name" value="Znf_CCCH_sf"/>
</dbReference>
<comment type="cofactor">
    <cofactor evidence="1 19">
        <name>FMN</name>
        <dbReference type="ChEBI" id="CHEBI:58210"/>
    </cofactor>
</comment>
<dbReference type="AlphaFoldDB" id="A0A507FMA6"/>
<dbReference type="SMART" id="SM00356">
    <property type="entry name" value="ZnF_C3H1"/>
    <property type="match status" value="2"/>
</dbReference>
<feature type="compositionally biased region" description="Basic and acidic residues" evidence="20">
    <location>
        <begin position="64"/>
        <end position="76"/>
    </location>
</feature>
<evidence type="ECO:0000256" key="12">
    <source>
        <dbReference type="ARBA" id="ARBA00023002"/>
    </source>
</evidence>
<dbReference type="EC" id="1.3.1.89" evidence="2 19"/>
<keyword evidence="4 19" id="KW-0285">Flavoprotein</keyword>
<evidence type="ECO:0000259" key="21">
    <source>
        <dbReference type="PROSITE" id="PS50103"/>
    </source>
</evidence>
<dbReference type="STRING" id="246404.A0A507FMA6"/>
<dbReference type="InterPro" id="IPR035587">
    <property type="entry name" value="DUS-like_FMN-bd"/>
</dbReference>
<comment type="catalytic activity">
    <reaction evidence="15">
        <text>a 5,6-dihydrouridine in mRNA + NAD(+) = a uridine in mRNA + NADH + H(+)</text>
        <dbReference type="Rhea" id="RHEA:69851"/>
        <dbReference type="Rhea" id="RHEA-COMP:14658"/>
        <dbReference type="Rhea" id="RHEA-COMP:17789"/>
        <dbReference type="ChEBI" id="CHEBI:15378"/>
        <dbReference type="ChEBI" id="CHEBI:57540"/>
        <dbReference type="ChEBI" id="CHEBI:57945"/>
        <dbReference type="ChEBI" id="CHEBI:65315"/>
        <dbReference type="ChEBI" id="CHEBI:74443"/>
    </reaction>
    <physiologicalReaction direction="right-to-left" evidence="15">
        <dbReference type="Rhea" id="RHEA:69853"/>
    </physiologicalReaction>
</comment>
<keyword evidence="9 18" id="KW-0863">Zinc-finger</keyword>
<dbReference type="GO" id="GO:0050660">
    <property type="term" value="F:flavin adenine dinucleotide binding"/>
    <property type="evidence" value="ECO:0007669"/>
    <property type="project" value="UniProtKB-UniRule"/>
</dbReference>
<evidence type="ECO:0000313" key="22">
    <source>
        <dbReference type="EMBL" id="TPX77392.1"/>
    </source>
</evidence>
<accession>A0A507FMA6</accession>
<dbReference type="Proteomes" id="UP000320333">
    <property type="component" value="Unassembled WGS sequence"/>
</dbReference>
<dbReference type="Pfam" id="PF01207">
    <property type="entry name" value="Dus"/>
    <property type="match status" value="1"/>
</dbReference>